<feature type="transmembrane region" description="Helical" evidence="1">
    <location>
        <begin position="237"/>
        <end position="254"/>
    </location>
</feature>
<evidence type="ECO:0000256" key="1">
    <source>
        <dbReference type="SAM" id="Phobius"/>
    </source>
</evidence>
<reference evidence="3 4" key="1">
    <citation type="submission" date="2019-02" db="EMBL/GenBank/DDBJ databases">
        <title>Genome sequencing of Clostridium botulinum clinical isolates.</title>
        <authorList>
            <person name="Brunt J."/>
            <person name="Van Vliet A.H.M."/>
            <person name="Stringer S.C."/>
            <person name="Grant K.A."/>
            <person name="Carter A.C."/>
            <person name="Peck M.W."/>
        </authorList>
    </citation>
    <scope>NUCLEOTIDE SEQUENCE [LARGE SCALE GENOMIC DNA]</scope>
    <source>
        <strain evidence="3 4">H113700579</strain>
    </source>
</reference>
<dbReference type="Proteomes" id="UP000472355">
    <property type="component" value="Unassembled WGS sequence"/>
</dbReference>
<proteinExistence type="predicted"/>
<feature type="domain" description="Acyltransferase 3" evidence="2">
    <location>
        <begin position="16"/>
        <end position="342"/>
    </location>
</feature>
<comment type="caution">
    <text evidence="3">The sequence shown here is derived from an EMBL/GenBank/DDBJ whole genome shotgun (WGS) entry which is preliminary data.</text>
</comment>
<dbReference type="InterPro" id="IPR002656">
    <property type="entry name" value="Acyl_transf_3_dom"/>
</dbReference>
<feature type="transmembrane region" description="Helical" evidence="1">
    <location>
        <begin position="325"/>
        <end position="346"/>
    </location>
</feature>
<dbReference type="EMBL" id="SGKU01000028">
    <property type="protein sequence ID" value="NFA43048.1"/>
    <property type="molecule type" value="Genomic_DNA"/>
</dbReference>
<feature type="transmembrane region" description="Helical" evidence="1">
    <location>
        <begin position="199"/>
        <end position="217"/>
    </location>
</feature>
<gene>
    <name evidence="3" type="ORF">EXM65_10775</name>
</gene>
<keyword evidence="1" id="KW-1133">Transmembrane helix</keyword>
<dbReference type="Pfam" id="PF01757">
    <property type="entry name" value="Acyl_transf_3"/>
    <property type="match status" value="1"/>
</dbReference>
<evidence type="ECO:0000313" key="3">
    <source>
        <dbReference type="EMBL" id="NFA43048.1"/>
    </source>
</evidence>
<accession>A0A6M0SPY1</accession>
<sequence length="355" mass="42708">MEFKQKNFTFTKNTTNLIKGIAIIFMIVHHFLGYPEWIMYPSSYTNLGLTIDSLPIERQIARTFCEMCVGLFLFLTGYGTYFSQDKPNYYFNSLRKLMKFLFNYWIIMFLFLIPIKLYLKDFNFDIKEIILNAFGYDNKYVKFAWYVRLYTEMIIFFPLLKKFVLEKCYISILTSTVPFILINMFIFKNHYQEITPINFLYEFLFRIPVMIIGYNFAKFNIFNYIKDKFIKLDLDNFFIYNFLFLIIVALRVKLDPPSWISFDIFYVPILIFSIVNIIDIFKFKNINNGLIFLGKHSLNIWFLHSIFFSGSKKIQYIAYYPKNPFIIIVWVFILTIPLSFIVNVLIKIFTMKSKE</sequence>
<dbReference type="AlphaFoldDB" id="A0A6M0SPY1"/>
<protein>
    <recommendedName>
        <fullName evidence="2">Acyltransferase 3 domain-containing protein</fullName>
    </recommendedName>
</protein>
<dbReference type="GO" id="GO:0016747">
    <property type="term" value="F:acyltransferase activity, transferring groups other than amino-acyl groups"/>
    <property type="evidence" value="ECO:0007669"/>
    <property type="project" value="InterPro"/>
</dbReference>
<keyword evidence="1" id="KW-0472">Membrane</keyword>
<feature type="transmembrane region" description="Helical" evidence="1">
    <location>
        <begin position="260"/>
        <end position="278"/>
    </location>
</feature>
<feature type="transmembrane region" description="Helical" evidence="1">
    <location>
        <begin position="168"/>
        <end position="187"/>
    </location>
</feature>
<feature type="transmembrane region" description="Helical" evidence="1">
    <location>
        <begin position="101"/>
        <end position="119"/>
    </location>
</feature>
<name>A0A6M0SPY1_CLOBO</name>
<evidence type="ECO:0000313" key="4">
    <source>
        <dbReference type="Proteomes" id="UP000472355"/>
    </source>
</evidence>
<feature type="transmembrane region" description="Helical" evidence="1">
    <location>
        <begin position="60"/>
        <end position="81"/>
    </location>
</feature>
<feature type="transmembrane region" description="Helical" evidence="1">
    <location>
        <begin position="21"/>
        <end position="40"/>
    </location>
</feature>
<feature type="transmembrane region" description="Helical" evidence="1">
    <location>
        <begin position="143"/>
        <end position="161"/>
    </location>
</feature>
<evidence type="ECO:0000259" key="2">
    <source>
        <dbReference type="Pfam" id="PF01757"/>
    </source>
</evidence>
<organism evidence="3 4">
    <name type="scientific">Clostridium botulinum</name>
    <dbReference type="NCBI Taxonomy" id="1491"/>
    <lineage>
        <taxon>Bacteria</taxon>
        <taxon>Bacillati</taxon>
        <taxon>Bacillota</taxon>
        <taxon>Clostridia</taxon>
        <taxon>Eubacteriales</taxon>
        <taxon>Clostridiaceae</taxon>
        <taxon>Clostridium</taxon>
    </lineage>
</organism>
<keyword evidence="1" id="KW-0812">Transmembrane</keyword>
<feature type="transmembrane region" description="Helical" evidence="1">
    <location>
        <begin position="298"/>
        <end position="319"/>
    </location>
</feature>